<keyword evidence="5 10" id="KW-0479">Metal-binding</keyword>
<dbReference type="KEGG" id="paeb:NCGM1900_5664"/>
<evidence type="ECO:0000256" key="4">
    <source>
        <dbReference type="ARBA" id="ARBA00022448"/>
    </source>
</evidence>
<reference evidence="16 22" key="5">
    <citation type="submission" date="2018-07" db="EMBL/GenBank/DDBJ databases">
        <title>Mechanisms of high-level aminoglycoside resistance among Gram-negative pathogens in Brazil.</title>
        <authorList>
            <person name="Ballaben A.S."/>
            <person name="Darini A.L.C."/>
            <person name="Doi Y."/>
        </authorList>
    </citation>
    <scope>NUCLEOTIDE SEQUENCE [LARGE SCALE GENOMIC DNA]</scope>
    <source>
        <strain evidence="16 22">B2-305</strain>
    </source>
</reference>
<dbReference type="SUPFAM" id="SSF49503">
    <property type="entry name" value="Cupredoxins"/>
    <property type="match status" value="1"/>
</dbReference>
<reference evidence="17 23" key="6">
    <citation type="submission" date="2018-08" db="EMBL/GenBank/DDBJ databases">
        <title>Recombination of ecologically and evolutionarily significant loci maintains genetic cohesion in the Pseudomonas syringae species complex.</title>
        <authorList>
            <person name="Dillon M."/>
            <person name="Thakur S."/>
            <person name="Almeida R.N.D."/>
            <person name="Weir B.S."/>
            <person name="Guttman D.S."/>
        </authorList>
    </citation>
    <scope>NUCLEOTIDE SEQUENCE [LARGE SCALE GENOMIC DNA]</scope>
    <source>
        <strain evidence="17 23">ICMP 7846</strain>
    </source>
</reference>
<dbReference type="Proteomes" id="UP000253594">
    <property type="component" value="Unassembled WGS sequence"/>
</dbReference>
<dbReference type="PANTHER" id="PTHR38439">
    <property type="entry name" value="AURACYANIN-B"/>
    <property type="match status" value="1"/>
</dbReference>
<reference evidence="19" key="11">
    <citation type="submission" date="2023-10" db="EMBL/GenBank/DDBJ databases">
        <title>Pathogen: clinical or host-associated sample.</title>
        <authorList>
            <person name="Hergert J."/>
            <person name="Casey R."/>
            <person name="Wagner J."/>
            <person name="Young E.L."/>
            <person name="Oakeson K.F."/>
        </authorList>
    </citation>
    <scope>NUCLEOTIDE SEQUENCE</scope>
    <source>
        <strain evidence="19">2021CK-01020</strain>
    </source>
</reference>
<reference evidence="13 25" key="8">
    <citation type="submission" date="2019-11" db="EMBL/GenBank/DDBJ databases">
        <title>Genomes of ocular Pseudomonas aeruginosa isolates.</title>
        <authorList>
            <person name="Khan M."/>
            <person name="Rice S.A."/>
            <person name="Willcox M.D.P."/>
            <person name="Stapleton F."/>
        </authorList>
    </citation>
    <scope>NUCLEOTIDE SEQUENCE [LARGE SCALE GENOMIC DNA]</scope>
    <source>
        <strain evidence="13 25">PA221</strain>
    </source>
</reference>
<feature type="domain" description="Blue (type 1) copper" evidence="11">
    <location>
        <begin position="21"/>
        <end position="148"/>
    </location>
</feature>
<evidence type="ECO:0000256" key="9">
    <source>
        <dbReference type="ARBA" id="ARBA00023157"/>
    </source>
</evidence>
<reference evidence="15 21" key="3">
    <citation type="submission" date="2017-05" db="EMBL/GenBank/DDBJ databases">
        <authorList>
            <person name="Song R."/>
            <person name="Chenine A.L."/>
            <person name="Ruprecht R.M."/>
        </authorList>
    </citation>
    <scope>NUCLEOTIDE SEQUENCE [LARGE SCALE GENOMIC DNA]</scope>
    <source>
        <strain evidence="15 21">S567_C10_BS</strain>
    </source>
</reference>
<keyword evidence="4 10" id="KW-0813">Transport</keyword>
<dbReference type="EMBL" id="CP136986">
    <property type="protein sequence ID" value="WOS77418.1"/>
    <property type="molecule type" value="Genomic_DNA"/>
</dbReference>
<dbReference type="SMR" id="A0A072ZKF7"/>
<evidence type="ECO:0000256" key="3">
    <source>
        <dbReference type="ARBA" id="ARBA00014744"/>
    </source>
</evidence>
<dbReference type="EMBL" id="CVVU01000201">
    <property type="protein sequence ID" value="CRO95892.1"/>
    <property type="molecule type" value="Genomic_DNA"/>
</dbReference>
<comment type="function">
    <text evidence="1 10">Transfers electrons from cytochrome c551 to cytochrome oxidase.</text>
</comment>
<dbReference type="Proteomes" id="UP000284767">
    <property type="component" value="Unassembled WGS sequence"/>
</dbReference>
<evidence type="ECO:0000313" key="16">
    <source>
        <dbReference type="EMBL" id="RCI73778.1"/>
    </source>
</evidence>
<organism evidence="15 21">
    <name type="scientific">Pseudomonas aeruginosa</name>
    <dbReference type="NCBI Taxonomy" id="287"/>
    <lineage>
        <taxon>Bacteria</taxon>
        <taxon>Pseudomonadati</taxon>
        <taxon>Pseudomonadota</taxon>
        <taxon>Gammaproteobacteria</taxon>
        <taxon>Pseudomonadales</taxon>
        <taxon>Pseudomonadaceae</taxon>
        <taxon>Pseudomonas</taxon>
    </lineage>
</organism>
<evidence type="ECO:0000256" key="5">
    <source>
        <dbReference type="ARBA" id="ARBA00022723"/>
    </source>
</evidence>
<keyword evidence="7 10" id="KW-0249">Electron transport</keyword>
<evidence type="ECO:0000313" key="21">
    <source>
        <dbReference type="Proteomes" id="UP000194857"/>
    </source>
</evidence>
<reference evidence="18 24" key="4">
    <citation type="submission" date="2017-08" db="EMBL/GenBank/DDBJ databases">
        <authorList>
            <person name="Feschi L."/>
            <person name="Jeukens J."/>
            <person name="Emond-Rheault J.-G."/>
            <person name="Kukavica-Ibrulj I."/>
            <person name="Boyle B."/>
            <person name="Levesque R.C."/>
        </authorList>
    </citation>
    <scope>NUCLEOTIDE SEQUENCE [LARGE SCALE GENOMIC DNA]</scope>
    <source>
        <strain evidence="18 24">PA-W36</strain>
    </source>
</reference>
<evidence type="ECO:0000313" key="25">
    <source>
        <dbReference type="Proteomes" id="UP000433532"/>
    </source>
</evidence>
<dbReference type="Pfam" id="PF00127">
    <property type="entry name" value="Copper-bind"/>
    <property type="match status" value="1"/>
</dbReference>
<reference evidence="20" key="2">
    <citation type="submission" date="2015-06" db="EMBL/GenBank/DDBJ databases">
        <authorList>
            <person name="Radhakrishnan Rajesh"/>
            <person name="Underwood Anthony"/>
            <person name="Al-Shahib Ali"/>
        </authorList>
    </citation>
    <scope>NUCLEOTIDE SEQUENCE [LARGE SCALE GENOMIC DNA]</scope>
    <source>
        <strain evidence="20">P19_London_7_VIM_2_05_10</strain>
    </source>
</reference>
<reference evidence="14" key="9">
    <citation type="submission" date="2020-01" db="EMBL/GenBank/DDBJ databases">
        <title>Bacteria Cultured from War Wounds Associated with the Conflict in Eastern Ukraine.</title>
        <authorList>
            <person name="Snesrud E."/>
            <person name="Galac M.R."/>
            <person name="Mc Gann P."/>
            <person name="Valentine K."/>
            <person name="Viacheslav K."/>
        </authorList>
    </citation>
    <scope>NUCLEOTIDE SEQUENCE</scope>
    <source>
        <strain evidence="14">VNMU148</strain>
    </source>
</reference>
<evidence type="ECO:0000313" key="14">
    <source>
        <dbReference type="EMBL" id="MZZ12342.1"/>
    </source>
</evidence>
<dbReference type="InterPro" id="IPR014068">
    <property type="entry name" value="Azurin"/>
</dbReference>
<dbReference type="PROSITE" id="PS00196">
    <property type="entry name" value="COPPER_BLUE"/>
    <property type="match status" value="1"/>
</dbReference>
<dbReference type="CDD" id="cd13922">
    <property type="entry name" value="Azurin"/>
    <property type="match status" value="1"/>
</dbReference>
<gene>
    <name evidence="12" type="primary">azu</name>
    <name evidence="17" type="ORF">ALP65_00944</name>
    <name evidence="15" type="ORF">CAZ10_01890</name>
    <name evidence="16" type="ORF">DT376_16535</name>
    <name evidence="13" type="ORF">GNQ48_04690</name>
    <name evidence="14" type="ORF">GUL26_08790</name>
    <name evidence="18" type="ORF">IPC1295_07545</name>
    <name evidence="19" type="ORF">L4V69_33880</name>
    <name evidence="12" type="ORF">PAERUG_P19_London_7_VIM_2_05_10_02979</name>
</gene>
<dbReference type="Proteomes" id="UP000644192">
    <property type="component" value="Unassembled WGS sequence"/>
</dbReference>
<feature type="chain" id="PRO_5015017636" description="Azurin" evidence="10">
    <location>
        <begin position="21"/>
        <end position="148"/>
    </location>
</feature>
<evidence type="ECO:0000313" key="18">
    <source>
        <dbReference type="EMBL" id="RPM20131.1"/>
    </source>
</evidence>
<evidence type="ECO:0000313" key="17">
    <source>
        <dbReference type="EMBL" id="RMS50743.1"/>
    </source>
</evidence>
<evidence type="ECO:0000256" key="2">
    <source>
        <dbReference type="ARBA" id="ARBA00004418"/>
    </source>
</evidence>
<dbReference type="EMBL" id="NFFZ01000001">
    <property type="protein sequence ID" value="OTI66058.1"/>
    <property type="molecule type" value="Genomic_DNA"/>
</dbReference>
<dbReference type="NCBIfam" id="TIGR02695">
    <property type="entry name" value="azurin"/>
    <property type="match status" value="1"/>
</dbReference>
<reference evidence="19" key="10">
    <citation type="submission" date="2023-06" db="EMBL/GenBank/DDBJ databases">
        <authorList>
            <consortium name="Clinical and Environmental Microbiology Branch: Whole genome sequencing antimicrobial resistance pathogens in the healthcare setting"/>
        </authorList>
    </citation>
    <scope>NUCLEOTIDE SEQUENCE</scope>
    <source>
        <strain evidence="19">2021CK-01020</strain>
    </source>
</reference>
<evidence type="ECO:0000313" key="20">
    <source>
        <dbReference type="Proteomes" id="UP000045039"/>
    </source>
</evidence>
<reference evidence="18 24" key="7">
    <citation type="submission" date="2019-01" db="EMBL/GenBank/DDBJ databases">
        <title>The Pseudomonas aeruginosa pan-genome provides new insights on its population structure, horizontal gene transfer and pathogenicity.</title>
        <authorList>
            <person name="Freschi L."/>
            <person name="Vincent A.T."/>
            <person name="Jeukens J."/>
            <person name="Emond-Rheault J.-G."/>
            <person name="Kukavica-Ibrulj I."/>
            <person name="Dupont M.-J."/>
            <person name="Charette S.J."/>
            <person name="Boyle B."/>
            <person name="Levesque R.C."/>
        </authorList>
    </citation>
    <scope>NUCLEOTIDE SEQUENCE [LARGE SCALE GENOMIC DNA]</scope>
    <source>
        <strain evidence="18 24">PA-W36</strain>
    </source>
</reference>
<evidence type="ECO:0000256" key="7">
    <source>
        <dbReference type="ARBA" id="ARBA00022982"/>
    </source>
</evidence>
<dbReference type="Proteomes" id="UP000194857">
    <property type="component" value="Unassembled WGS sequence"/>
</dbReference>
<dbReference type="Proteomes" id="UP000433532">
    <property type="component" value="Unassembled WGS sequence"/>
</dbReference>
<dbReference type="OMA" id="MGHNFVL"/>
<evidence type="ECO:0000313" key="15">
    <source>
        <dbReference type="EMBL" id="OTI66058.1"/>
    </source>
</evidence>
<dbReference type="PANTHER" id="PTHR38439:SF2">
    <property type="entry name" value="OUTER MEMBRANE PROTEIN H.8"/>
    <property type="match status" value="1"/>
</dbReference>
<dbReference type="InterPro" id="IPR000923">
    <property type="entry name" value="BlueCu_1"/>
</dbReference>
<accession>A0A1S1BYY4</accession>
<protein>
    <recommendedName>
        <fullName evidence="3 10">Azurin</fullName>
    </recommendedName>
</protein>
<dbReference type="GO" id="GO:0042597">
    <property type="term" value="C:periplasmic space"/>
    <property type="evidence" value="ECO:0007669"/>
    <property type="project" value="UniProtKB-SubCell"/>
</dbReference>
<evidence type="ECO:0000256" key="6">
    <source>
        <dbReference type="ARBA" id="ARBA00022764"/>
    </source>
</evidence>
<evidence type="ECO:0000313" key="13">
    <source>
        <dbReference type="EMBL" id="MUI34294.1"/>
    </source>
</evidence>
<dbReference type="RefSeq" id="WP_003095591.1">
    <property type="nucleotide sequence ID" value="NZ_AP014622.1"/>
</dbReference>
<proteinExistence type="predicted"/>
<accession>A0A072ZKF7</accession>
<dbReference type="GO" id="GO:0009055">
    <property type="term" value="F:electron transfer activity"/>
    <property type="evidence" value="ECO:0007669"/>
    <property type="project" value="InterPro"/>
</dbReference>
<evidence type="ECO:0000259" key="11">
    <source>
        <dbReference type="Pfam" id="PF00127"/>
    </source>
</evidence>
<evidence type="ECO:0000256" key="10">
    <source>
        <dbReference type="RuleBase" id="RU363017"/>
    </source>
</evidence>
<keyword evidence="9" id="KW-1015">Disulfide bond</keyword>
<evidence type="ECO:0000313" key="23">
    <source>
        <dbReference type="Proteomes" id="UP000270834"/>
    </source>
</evidence>
<keyword evidence="6 10" id="KW-0574">Periplasm</keyword>
<evidence type="ECO:0000256" key="1">
    <source>
        <dbReference type="ARBA" id="ARBA00002770"/>
    </source>
</evidence>
<dbReference type="Gene3D" id="2.60.40.420">
    <property type="entry name" value="Cupredoxins - blue copper proteins"/>
    <property type="match status" value="1"/>
</dbReference>
<evidence type="ECO:0000313" key="19">
    <source>
        <dbReference type="EMBL" id="WOS77418.1"/>
    </source>
</evidence>
<dbReference type="EMBL" id="WXZT01000004">
    <property type="protein sequence ID" value="MZZ12342.1"/>
    <property type="molecule type" value="Genomic_DNA"/>
</dbReference>
<dbReference type="Proteomes" id="UP001297540">
    <property type="component" value="Chromosome"/>
</dbReference>
<keyword evidence="8 10" id="KW-0186">Copper</keyword>
<feature type="signal peptide" evidence="10">
    <location>
        <begin position="1"/>
        <end position="20"/>
    </location>
</feature>
<dbReference type="GO" id="GO:0005507">
    <property type="term" value="F:copper ion binding"/>
    <property type="evidence" value="ECO:0007669"/>
    <property type="project" value="UniProtKB-UniRule"/>
</dbReference>
<evidence type="ECO:0000313" key="12">
    <source>
        <dbReference type="EMBL" id="CRO95892.1"/>
    </source>
</evidence>
<name>A0A072ZKF7_PSEAI</name>
<dbReference type="InterPro" id="IPR028871">
    <property type="entry name" value="BlueCu_1_BS"/>
</dbReference>
<dbReference type="InterPro" id="IPR050845">
    <property type="entry name" value="Cu-binding_ET"/>
</dbReference>
<sequence>MLRKLAAVSLLSLLSAPLLAAECSVDIQGNDQMQFNTNAITVDKSCKQFTVNLSHPGNLPKNVMGHNWVLSTAADMQGVVTDGMASGLDKDYLKPDDSRVIAHTKLIGSGEKDSVTFDVSKLKEGEQYMFFCTFPGHSALMKGTLTLK</sequence>
<dbReference type="AlphaFoldDB" id="A0A072ZKF7"/>
<dbReference type="InterPro" id="IPR008972">
    <property type="entry name" value="Cupredoxin"/>
</dbReference>
<evidence type="ECO:0000313" key="22">
    <source>
        <dbReference type="Proteomes" id="UP000253594"/>
    </source>
</evidence>
<dbReference type="EMBL" id="RBSQ01000903">
    <property type="protein sequence ID" value="RMS50743.1"/>
    <property type="molecule type" value="Genomic_DNA"/>
</dbReference>
<evidence type="ECO:0000313" key="24">
    <source>
        <dbReference type="Proteomes" id="UP000284767"/>
    </source>
</evidence>
<comment type="subcellular location">
    <subcellularLocation>
        <location evidence="2 10">Periplasm</location>
    </subcellularLocation>
</comment>
<dbReference type="Proteomes" id="UP000045039">
    <property type="component" value="Unassembled WGS sequence"/>
</dbReference>
<dbReference type="EMBL" id="QORE01000528">
    <property type="protein sequence ID" value="RCI73778.1"/>
    <property type="molecule type" value="Genomic_DNA"/>
</dbReference>
<dbReference type="EMBL" id="NSNE01000003">
    <property type="protein sequence ID" value="RPM20131.1"/>
    <property type="molecule type" value="Genomic_DNA"/>
</dbReference>
<dbReference type="FunFam" id="2.60.40.420:FF:000040">
    <property type="entry name" value="Azurin"/>
    <property type="match status" value="1"/>
</dbReference>
<evidence type="ECO:0000256" key="8">
    <source>
        <dbReference type="ARBA" id="ARBA00023008"/>
    </source>
</evidence>
<keyword evidence="10" id="KW-0732">Signal</keyword>
<dbReference type="EMBL" id="WOAD01000002">
    <property type="protein sequence ID" value="MUI34294.1"/>
    <property type="molecule type" value="Genomic_DNA"/>
</dbReference>
<reference evidence="12" key="1">
    <citation type="submission" date="2015-06" db="EMBL/GenBank/DDBJ databases">
        <authorList>
            <person name="Radhakrishnan R."/>
            <person name="Underwood A."/>
            <person name="Al-Shahib A."/>
        </authorList>
    </citation>
    <scope>NUCLEOTIDE SEQUENCE</scope>
    <source>
        <strain evidence="12">P19_London_7_VIM_2_05_10</strain>
    </source>
</reference>
<dbReference type="Proteomes" id="UP000270834">
    <property type="component" value="Unassembled WGS sequence"/>
</dbReference>